<dbReference type="Pfam" id="PF10112">
    <property type="entry name" value="Halogen_Hydrol"/>
    <property type="match status" value="1"/>
</dbReference>
<keyword evidence="1" id="KW-1133">Transmembrane helix</keyword>
<dbReference type="RefSeq" id="WP_390264604.1">
    <property type="nucleotide sequence ID" value="NZ_JBHUGH010000013.1"/>
</dbReference>
<gene>
    <name evidence="2" type="ORF">ACFSGJ_17020</name>
</gene>
<feature type="transmembrane region" description="Helical" evidence="1">
    <location>
        <begin position="27"/>
        <end position="47"/>
    </location>
</feature>
<proteinExistence type="predicted"/>
<sequence>MAVSGGFGAILDRIAGRRPDPGPKVRAGFGAALLFVAPLPLAVRAPFQEAQTMLFSTLALAMLLGAAWLTRHGVIAHKTYDLRSAARRPAIPRKIFAAVATGLGLGLATWPVTAPANAAIYAVAGLALHLVAFGPDPLRDKRPEGAARPETERALRSLAEAEAQLTAMSEVAAALADRDLSLEVARFQSTARRMFRRVEEDPRDLPAARRYLGVYLQGARDATDRYATLVAHGPNPQARADYLGLLADLEQSFAAKAERLIENDRTDLRIEIDVLRDRLAQEAVSAEEAGRGGTRDRSRG</sequence>
<keyword evidence="1" id="KW-0812">Transmembrane</keyword>
<keyword evidence="3" id="KW-1185">Reference proteome</keyword>
<accession>A0ABW4S8Y8</accession>
<dbReference type="Proteomes" id="UP001597353">
    <property type="component" value="Unassembled WGS sequence"/>
</dbReference>
<protein>
    <submittedName>
        <fullName evidence="2">5-bromo-4-chloroindolyl phosphate hydrolysis family protein</fullName>
    </submittedName>
</protein>
<dbReference type="EMBL" id="JBHUGH010000013">
    <property type="protein sequence ID" value="MFD1913918.1"/>
    <property type="molecule type" value="Genomic_DNA"/>
</dbReference>
<feature type="transmembrane region" description="Helical" evidence="1">
    <location>
        <begin position="53"/>
        <end position="74"/>
    </location>
</feature>
<keyword evidence="1" id="KW-0472">Membrane</keyword>
<evidence type="ECO:0000313" key="3">
    <source>
        <dbReference type="Proteomes" id="UP001597353"/>
    </source>
</evidence>
<organism evidence="2 3">
    <name type="scientific">Halodurantibacterium flavum</name>
    <dbReference type="NCBI Taxonomy" id="1382802"/>
    <lineage>
        <taxon>Bacteria</taxon>
        <taxon>Pseudomonadati</taxon>
        <taxon>Pseudomonadota</taxon>
        <taxon>Alphaproteobacteria</taxon>
        <taxon>Rhodobacterales</taxon>
        <taxon>Paracoccaceae</taxon>
        <taxon>Halodurantibacterium</taxon>
    </lineage>
</organism>
<feature type="transmembrane region" description="Helical" evidence="1">
    <location>
        <begin position="95"/>
        <end position="112"/>
    </location>
</feature>
<comment type="caution">
    <text evidence="2">The sequence shown here is derived from an EMBL/GenBank/DDBJ whole genome shotgun (WGS) entry which is preliminary data.</text>
</comment>
<reference evidence="3" key="1">
    <citation type="journal article" date="2019" name="Int. J. Syst. Evol. Microbiol.">
        <title>The Global Catalogue of Microorganisms (GCM) 10K type strain sequencing project: providing services to taxonomists for standard genome sequencing and annotation.</title>
        <authorList>
            <consortium name="The Broad Institute Genomics Platform"/>
            <consortium name="The Broad Institute Genome Sequencing Center for Infectious Disease"/>
            <person name="Wu L."/>
            <person name="Ma J."/>
        </authorList>
    </citation>
    <scope>NUCLEOTIDE SEQUENCE [LARGE SCALE GENOMIC DNA]</scope>
    <source>
        <strain evidence="3">CGMCC 4.7242</strain>
    </source>
</reference>
<feature type="transmembrane region" description="Helical" evidence="1">
    <location>
        <begin position="118"/>
        <end position="134"/>
    </location>
</feature>
<evidence type="ECO:0000313" key="2">
    <source>
        <dbReference type="EMBL" id="MFD1913918.1"/>
    </source>
</evidence>
<name>A0ABW4S8Y8_9RHOB</name>
<dbReference type="InterPro" id="IPR018770">
    <property type="entry name" value="ChloroindolylP_hydrolase"/>
</dbReference>
<evidence type="ECO:0000256" key="1">
    <source>
        <dbReference type="SAM" id="Phobius"/>
    </source>
</evidence>